<sequence>MPFLTPTTLQSGLSAFYVALAELRLALERFLQLDALPLYSVDWVLFTWHQH</sequence>
<reference evidence="1" key="1">
    <citation type="submission" date="2015-07" db="EMBL/GenBank/DDBJ databases">
        <title>MeaNS - Measles Nucleotide Surveillance Program.</title>
        <authorList>
            <person name="Tran T."/>
            <person name="Druce J."/>
        </authorList>
    </citation>
    <scope>NUCLEOTIDE SEQUENCE</scope>
    <source>
        <strain evidence="1">UCB-OBI-ISO-001</strain>
        <tissue evidence="1">Gonad</tissue>
    </source>
</reference>
<dbReference type="EMBL" id="KQ430924">
    <property type="protein sequence ID" value="KOF63462.1"/>
    <property type="molecule type" value="Genomic_DNA"/>
</dbReference>
<dbReference type="AlphaFoldDB" id="A0A0L8FIF0"/>
<organism evidence="1">
    <name type="scientific">Octopus bimaculoides</name>
    <name type="common">California two-spotted octopus</name>
    <dbReference type="NCBI Taxonomy" id="37653"/>
    <lineage>
        <taxon>Eukaryota</taxon>
        <taxon>Metazoa</taxon>
        <taxon>Spiralia</taxon>
        <taxon>Lophotrochozoa</taxon>
        <taxon>Mollusca</taxon>
        <taxon>Cephalopoda</taxon>
        <taxon>Coleoidea</taxon>
        <taxon>Octopodiformes</taxon>
        <taxon>Octopoda</taxon>
        <taxon>Incirrata</taxon>
        <taxon>Octopodidae</taxon>
        <taxon>Octopus</taxon>
    </lineage>
</organism>
<name>A0A0L8FIF0_OCTBM</name>
<proteinExistence type="predicted"/>
<accession>A0A0L8FIF0</accession>
<protein>
    <submittedName>
        <fullName evidence="1">Uncharacterized protein</fullName>
    </submittedName>
</protein>
<evidence type="ECO:0000313" key="1">
    <source>
        <dbReference type="EMBL" id="KOF63462.1"/>
    </source>
</evidence>
<gene>
    <name evidence="1" type="ORF">OCBIM_22018897mg</name>
</gene>